<name>A0A7J6VJU5_THATH</name>
<dbReference type="AlphaFoldDB" id="A0A7J6VJU5"/>
<evidence type="ECO:0000313" key="2">
    <source>
        <dbReference type="Proteomes" id="UP000554482"/>
    </source>
</evidence>
<comment type="caution">
    <text evidence="1">The sequence shown here is derived from an EMBL/GenBank/DDBJ whole genome shotgun (WGS) entry which is preliminary data.</text>
</comment>
<sequence>MVSSKATRRRIHAIQAITEFSHKNAPMEYLGVPIFYGRAKAIYFEELLSRIRRKMDAFSVPKSIIKALEVLFSNFIWGSTEGKKKRKWIPWKKITRPTEMGGLGLRSFAMTLKAFRMKATWNILTANTLWASFMRAKYIKGKNPRTINLMVSASKTWRDSWYCLQELVELSTWEFGLGDFSVITENWRGSGSLTHLEGSMEYAHITLKEAALVQFNIPLFSQDLQRDLWEDFRIQKRQDSQDKRIWPYSAN</sequence>
<dbReference type="Proteomes" id="UP000554482">
    <property type="component" value="Unassembled WGS sequence"/>
</dbReference>
<gene>
    <name evidence="1" type="ORF">FRX31_025545</name>
</gene>
<feature type="non-terminal residue" evidence="1">
    <location>
        <position position="251"/>
    </location>
</feature>
<protein>
    <submittedName>
        <fullName evidence="1">Ribonuclease h domain</fullName>
    </submittedName>
</protein>
<reference evidence="1 2" key="1">
    <citation type="submission" date="2020-06" db="EMBL/GenBank/DDBJ databases">
        <title>Transcriptomic and genomic resources for Thalictrum thalictroides and T. hernandezii: Facilitating candidate gene discovery in an emerging model plant lineage.</title>
        <authorList>
            <person name="Arias T."/>
            <person name="Riano-Pachon D.M."/>
            <person name="Di Stilio V.S."/>
        </authorList>
    </citation>
    <scope>NUCLEOTIDE SEQUENCE [LARGE SCALE GENOMIC DNA]</scope>
    <source>
        <strain evidence="2">cv. WT478/WT964</strain>
        <tissue evidence="1">Leaves</tissue>
    </source>
</reference>
<dbReference type="EMBL" id="JABWDY010031484">
    <property type="protein sequence ID" value="KAF5184868.1"/>
    <property type="molecule type" value="Genomic_DNA"/>
</dbReference>
<keyword evidence="2" id="KW-1185">Reference proteome</keyword>
<dbReference type="PANTHER" id="PTHR33116:SF80">
    <property type="entry name" value="REVERSE TRANSCRIPTASE ZINC-BINDING DOMAIN-CONTAINING PROTEIN"/>
    <property type="match status" value="1"/>
</dbReference>
<dbReference type="OrthoDB" id="1218614at2759"/>
<evidence type="ECO:0000313" key="1">
    <source>
        <dbReference type="EMBL" id="KAF5184868.1"/>
    </source>
</evidence>
<proteinExistence type="predicted"/>
<dbReference type="PANTHER" id="PTHR33116">
    <property type="entry name" value="REVERSE TRANSCRIPTASE ZINC-BINDING DOMAIN-CONTAINING PROTEIN-RELATED-RELATED"/>
    <property type="match status" value="1"/>
</dbReference>
<accession>A0A7J6VJU5</accession>
<organism evidence="1 2">
    <name type="scientific">Thalictrum thalictroides</name>
    <name type="common">Rue-anemone</name>
    <name type="synonym">Anemone thalictroides</name>
    <dbReference type="NCBI Taxonomy" id="46969"/>
    <lineage>
        <taxon>Eukaryota</taxon>
        <taxon>Viridiplantae</taxon>
        <taxon>Streptophyta</taxon>
        <taxon>Embryophyta</taxon>
        <taxon>Tracheophyta</taxon>
        <taxon>Spermatophyta</taxon>
        <taxon>Magnoliopsida</taxon>
        <taxon>Ranunculales</taxon>
        <taxon>Ranunculaceae</taxon>
        <taxon>Thalictroideae</taxon>
        <taxon>Thalictrum</taxon>
    </lineage>
</organism>